<evidence type="ECO:0000313" key="1">
    <source>
        <dbReference type="EMBL" id="KAF6176346.1"/>
    </source>
</evidence>
<organism evidence="1 2">
    <name type="scientific">Kingdonia uniflora</name>
    <dbReference type="NCBI Taxonomy" id="39325"/>
    <lineage>
        <taxon>Eukaryota</taxon>
        <taxon>Viridiplantae</taxon>
        <taxon>Streptophyta</taxon>
        <taxon>Embryophyta</taxon>
        <taxon>Tracheophyta</taxon>
        <taxon>Spermatophyta</taxon>
        <taxon>Magnoliopsida</taxon>
        <taxon>Ranunculales</taxon>
        <taxon>Circaeasteraceae</taxon>
        <taxon>Kingdonia</taxon>
    </lineage>
</organism>
<accession>A0A7J7PAA9</accession>
<keyword evidence="2" id="KW-1185">Reference proteome</keyword>
<gene>
    <name evidence="1" type="ORF">GIB67_011135</name>
</gene>
<dbReference type="AlphaFoldDB" id="A0A7J7PAA9"/>
<name>A0A7J7PAA9_9MAGN</name>
<dbReference type="OrthoDB" id="1742597at2759"/>
<evidence type="ECO:0000313" key="2">
    <source>
        <dbReference type="Proteomes" id="UP000541444"/>
    </source>
</evidence>
<reference evidence="1 2" key="1">
    <citation type="journal article" date="2020" name="IScience">
        <title>Genome Sequencing of the Endangered Kingdonia uniflora (Circaeasteraceae, Ranunculales) Reveals Potential Mechanisms of Evolutionary Specialization.</title>
        <authorList>
            <person name="Sun Y."/>
            <person name="Deng T."/>
            <person name="Zhang A."/>
            <person name="Moore M.J."/>
            <person name="Landis J.B."/>
            <person name="Lin N."/>
            <person name="Zhang H."/>
            <person name="Zhang X."/>
            <person name="Huang J."/>
            <person name="Zhang X."/>
            <person name="Sun H."/>
            <person name="Wang H."/>
        </authorList>
    </citation>
    <scope>NUCLEOTIDE SEQUENCE [LARGE SCALE GENOMIC DNA]</scope>
    <source>
        <strain evidence="1">TB1705</strain>
        <tissue evidence="1">Leaf</tissue>
    </source>
</reference>
<dbReference type="EMBL" id="JACGCM010000115">
    <property type="protein sequence ID" value="KAF6176346.1"/>
    <property type="molecule type" value="Genomic_DNA"/>
</dbReference>
<comment type="caution">
    <text evidence="1">The sequence shown here is derived from an EMBL/GenBank/DDBJ whole genome shotgun (WGS) entry which is preliminary data.</text>
</comment>
<protein>
    <submittedName>
        <fullName evidence="1">Uncharacterized protein</fullName>
    </submittedName>
</protein>
<dbReference type="Proteomes" id="UP000541444">
    <property type="component" value="Unassembled WGS sequence"/>
</dbReference>
<proteinExistence type="predicted"/>
<sequence>MDDLPEVYHSDKGIDPEDIDAYEIETSVNIVPESESEYDDIDEEQEKWVRYAQVGIDCLGAEDGYYNTHSYDDKDYVPTVEDLERCNEFENIDAELDDIYNKEEDDKAKTLLTIGFKELEVRIQWATVYEAREHMRRFKILNHFTYIYIYNDGHTMVLRHGNFQYSCEGKLGADNTLCNVPWVAREVEALIRDVRAMTPKAIKIRIKIQYGVEISYWTAWNA</sequence>